<dbReference type="GO" id="GO:0016853">
    <property type="term" value="F:isomerase activity"/>
    <property type="evidence" value="ECO:0007669"/>
    <property type="project" value="UniProtKB-KW"/>
</dbReference>
<dbReference type="Pfam" id="PF16036">
    <property type="entry name" value="Chalcone_3"/>
    <property type="match status" value="1"/>
</dbReference>
<evidence type="ECO:0000259" key="1">
    <source>
        <dbReference type="Pfam" id="PF16036"/>
    </source>
</evidence>
<dbReference type="Gene3D" id="3.50.70.10">
    <property type="match status" value="1"/>
</dbReference>
<dbReference type="InterPro" id="IPR016088">
    <property type="entry name" value="Chalcone_isomerase_3-sand"/>
</dbReference>
<feature type="domain" description="Chalcone isomerase" evidence="1">
    <location>
        <begin position="40"/>
        <end position="172"/>
    </location>
</feature>
<gene>
    <name evidence="2" type="ORF">LVJ94_19090</name>
</gene>
<dbReference type="Proteomes" id="UP001374803">
    <property type="component" value="Chromosome"/>
</dbReference>
<keyword evidence="2" id="KW-0413">Isomerase</keyword>
<dbReference type="EMBL" id="CP089983">
    <property type="protein sequence ID" value="WXB09326.1"/>
    <property type="molecule type" value="Genomic_DNA"/>
</dbReference>
<sequence>MKNAKRRPWLTPVLVVLCLVALVANAFALERLPNGYYHTGDGVRQKKILFASVDVYAIGHEMKELPPAKSKQAVIDADISKRFIWKMKRDVDSEKIQNALSEAYAMNGYTDKAKIGKFLAVFNKELKENQIVTITYDADKKTTTLQVQGGGASATADGVDFMKATWRIWFGKIDQPSLGDALISRLP</sequence>
<dbReference type="InterPro" id="IPR016087">
    <property type="entry name" value="Chalcone_isomerase"/>
</dbReference>
<accession>A0ABZ2LJK2</accession>
<evidence type="ECO:0000313" key="2">
    <source>
        <dbReference type="EMBL" id="WXB09326.1"/>
    </source>
</evidence>
<dbReference type="InterPro" id="IPR036298">
    <property type="entry name" value="Chalcone_isomerase_sf"/>
</dbReference>
<organism evidence="2 3">
    <name type="scientific">Pendulispora rubella</name>
    <dbReference type="NCBI Taxonomy" id="2741070"/>
    <lineage>
        <taxon>Bacteria</taxon>
        <taxon>Pseudomonadati</taxon>
        <taxon>Myxococcota</taxon>
        <taxon>Myxococcia</taxon>
        <taxon>Myxococcales</taxon>
        <taxon>Sorangiineae</taxon>
        <taxon>Pendulisporaceae</taxon>
        <taxon>Pendulispora</taxon>
    </lineage>
</organism>
<protein>
    <submittedName>
        <fullName evidence="2">Chalcone isomerase family protein</fullName>
    </submittedName>
</protein>
<dbReference type="SUPFAM" id="SSF54626">
    <property type="entry name" value="Chalcone isomerase"/>
    <property type="match status" value="1"/>
</dbReference>
<name>A0ABZ2LJK2_9BACT</name>
<dbReference type="RefSeq" id="WP_394838998.1">
    <property type="nucleotide sequence ID" value="NZ_CP089929.1"/>
</dbReference>
<evidence type="ECO:0000313" key="3">
    <source>
        <dbReference type="Proteomes" id="UP001374803"/>
    </source>
</evidence>
<proteinExistence type="predicted"/>
<keyword evidence="3" id="KW-1185">Reference proteome</keyword>
<reference evidence="2" key="1">
    <citation type="submission" date="2021-12" db="EMBL/GenBank/DDBJ databases">
        <title>Discovery of the Pendulisporaceae a myxobacterial family with distinct sporulation behavior and unique specialized metabolism.</title>
        <authorList>
            <person name="Garcia R."/>
            <person name="Popoff A."/>
            <person name="Bader C.D."/>
            <person name="Loehr J."/>
            <person name="Walesch S."/>
            <person name="Walt C."/>
            <person name="Boldt J."/>
            <person name="Bunk B."/>
            <person name="Haeckl F.J.F.P.J."/>
            <person name="Gunesch A.P."/>
            <person name="Birkelbach J."/>
            <person name="Nuebel U."/>
            <person name="Pietschmann T."/>
            <person name="Bach T."/>
            <person name="Mueller R."/>
        </authorList>
    </citation>
    <scope>NUCLEOTIDE SEQUENCE</scope>
    <source>
        <strain evidence="2">MSr11367</strain>
    </source>
</reference>